<reference evidence="3" key="1">
    <citation type="submission" date="2023-03" db="EMBL/GenBank/DDBJ databases">
        <title>Massive genome expansion in bonnet fungi (Mycena s.s.) driven by repeated elements and novel gene families across ecological guilds.</title>
        <authorList>
            <consortium name="Lawrence Berkeley National Laboratory"/>
            <person name="Harder C.B."/>
            <person name="Miyauchi S."/>
            <person name="Viragh M."/>
            <person name="Kuo A."/>
            <person name="Thoen E."/>
            <person name="Andreopoulos B."/>
            <person name="Lu D."/>
            <person name="Skrede I."/>
            <person name="Drula E."/>
            <person name="Henrissat B."/>
            <person name="Morin E."/>
            <person name="Kohler A."/>
            <person name="Barry K."/>
            <person name="LaButti K."/>
            <person name="Morin E."/>
            <person name="Salamov A."/>
            <person name="Lipzen A."/>
            <person name="Mereny Z."/>
            <person name="Hegedus B."/>
            <person name="Baldrian P."/>
            <person name="Stursova M."/>
            <person name="Weitz H."/>
            <person name="Taylor A."/>
            <person name="Grigoriev I.V."/>
            <person name="Nagy L.G."/>
            <person name="Martin F."/>
            <person name="Kauserud H."/>
        </authorList>
    </citation>
    <scope>NUCLEOTIDE SEQUENCE</scope>
    <source>
        <strain evidence="3">9144</strain>
    </source>
</reference>
<proteinExistence type="predicted"/>
<evidence type="ECO:0000313" key="4">
    <source>
        <dbReference type="Proteomes" id="UP001219525"/>
    </source>
</evidence>
<gene>
    <name evidence="3" type="ORF">GGX14DRAFT_580724</name>
</gene>
<name>A0AAD6XVK7_9AGAR</name>
<dbReference type="AlphaFoldDB" id="A0AAD6XVK7"/>
<accession>A0AAD6XVK7</accession>
<keyword evidence="4" id="KW-1185">Reference proteome</keyword>
<feature type="domain" description="DUF7330" evidence="2">
    <location>
        <begin position="53"/>
        <end position="242"/>
    </location>
</feature>
<organism evidence="3 4">
    <name type="scientific">Mycena pura</name>
    <dbReference type="NCBI Taxonomy" id="153505"/>
    <lineage>
        <taxon>Eukaryota</taxon>
        <taxon>Fungi</taxon>
        <taxon>Dikarya</taxon>
        <taxon>Basidiomycota</taxon>
        <taxon>Agaricomycotina</taxon>
        <taxon>Agaricomycetes</taxon>
        <taxon>Agaricomycetidae</taxon>
        <taxon>Agaricales</taxon>
        <taxon>Marasmiineae</taxon>
        <taxon>Mycenaceae</taxon>
        <taxon>Mycena</taxon>
    </lineage>
</organism>
<evidence type="ECO:0000259" key="2">
    <source>
        <dbReference type="Pfam" id="PF24016"/>
    </source>
</evidence>
<sequence>MPTTPESRLKDRATTTPENDSPPAYVPLGSQAATMSEQQLAPPTPPVTVKPTNFLFVKRDSGRTGIMGTYVIDPRIKVPQSMLPPLAEGQSEATRQNVFLHADDGCTGINVDLFVLGDANTKRSLNMFLESTNGYITARLHAASTARPPIHITAEATHSISLHLPRTFRGPVTVRNYSKRSSIRISEHLKAGMMPLSEANHTWRYFVGTPEGWTDESKWAGDEVTVCLNYRGSGDVTLQYDVEPRAADPSKGRCLVC</sequence>
<dbReference type="Proteomes" id="UP001219525">
    <property type="component" value="Unassembled WGS sequence"/>
</dbReference>
<feature type="compositionally biased region" description="Polar residues" evidence="1">
    <location>
        <begin position="31"/>
        <end position="41"/>
    </location>
</feature>
<protein>
    <recommendedName>
        <fullName evidence="2">DUF7330 domain-containing protein</fullName>
    </recommendedName>
</protein>
<evidence type="ECO:0000313" key="3">
    <source>
        <dbReference type="EMBL" id="KAJ7189423.1"/>
    </source>
</evidence>
<feature type="region of interest" description="Disordered" evidence="1">
    <location>
        <begin position="1"/>
        <end position="47"/>
    </location>
</feature>
<dbReference type="InterPro" id="IPR055754">
    <property type="entry name" value="DUF7330"/>
</dbReference>
<dbReference type="Pfam" id="PF24016">
    <property type="entry name" value="DUF7330"/>
    <property type="match status" value="1"/>
</dbReference>
<evidence type="ECO:0000256" key="1">
    <source>
        <dbReference type="SAM" id="MobiDB-lite"/>
    </source>
</evidence>
<dbReference type="EMBL" id="JARJCW010000178">
    <property type="protein sequence ID" value="KAJ7189423.1"/>
    <property type="molecule type" value="Genomic_DNA"/>
</dbReference>
<comment type="caution">
    <text evidence="3">The sequence shown here is derived from an EMBL/GenBank/DDBJ whole genome shotgun (WGS) entry which is preliminary data.</text>
</comment>